<name>A0A2V0NK37_9CHLO</name>
<dbReference type="Proteomes" id="UP000247498">
    <property type="component" value="Unassembled WGS sequence"/>
</dbReference>
<dbReference type="OrthoDB" id="544974at2759"/>
<feature type="region of interest" description="Disordered" evidence="1">
    <location>
        <begin position="473"/>
        <end position="513"/>
    </location>
</feature>
<keyword evidence="4" id="KW-1185">Reference proteome</keyword>
<sequence>MQRPSLPTRSVEDLCLQYAFGAGPCPDEEQEAAPPDPDALLSGFKSLLGDLYIDASRLEFVAELGVGELALVERAQYYAAAGRPTNVVVKGYSPHVVATPEDLRALLAEARNIQRLHHRHIVRLIGLGCFHHQTPEDLRGSLFMVEEFVGTMSLKSLLRLQKRTRWRWLYSMPTAAINVFLTDAITLDAATVKLGDLKPHRHVYDKSPSLMSEHQEATLALEQQSLRKAALKDRSKKAAAKWQGSKPLGRKSVEIARAEWDSHTANSSDSGSYRMSFDRRSLDAVSSASTPRASAAAAAAAAAALILTVPEHGAAGEAPLRAAGPLAARPRGDEAAGEQRGGAAARAGAEQRRQAGEAGPRPEHEEQGQARAQGKQQQEEEGQGRQPAAQEAGPKPSRLQPQPQRAAAAPPPAAAAAAAGLGPGPNGAQANGAAATAAAATAKTAFEAQMFAGTSTDRTPPPEMGRLPSYIIQPGCSRQHGVGSQQPSAAGAAPAAATSGGLPEPAAGGGAAPATAAAASNAGSVAGAPEGLRVKSILQRSSSVAADGGRLLARNKSVRFEMARAEGVTSNRDWGLLYASPELLRKRELTTKADVFAFGVLLYELLTRRLVTWNDDSAQAQAYERSVRGGRINVKRHGDESIQLLAYAGRVADGYRPPIPDHWPEQAIALVEGCWAAEPSERPAMEAVQQTLAALMKDRRLLRQLEAEQPPAAPEGNTCACTIC</sequence>
<evidence type="ECO:0000313" key="4">
    <source>
        <dbReference type="Proteomes" id="UP000247498"/>
    </source>
</evidence>
<dbReference type="InterPro" id="IPR000719">
    <property type="entry name" value="Prot_kinase_dom"/>
</dbReference>
<dbReference type="InterPro" id="IPR001245">
    <property type="entry name" value="Ser-Thr/Tyr_kinase_cat_dom"/>
</dbReference>
<dbReference type="Gene3D" id="1.10.510.10">
    <property type="entry name" value="Transferase(Phosphotransferase) domain 1"/>
    <property type="match status" value="1"/>
</dbReference>
<dbReference type="AlphaFoldDB" id="A0A2V0NK37"/>
<organism evidence="3 4">
    <name type="scientific">Raphidocelis subcapitata</name>
    <dbReference type="NCBI Taxonomy" id="307507"/>
    <lineage>
        <taxon>Eukaryota</taxon>
        <taxon>Viridiplantae</taxon>
        <taxon>Chlorophyta</taxon>
        <taxon>core chlorophytes</taxon>
        <taxon>Chlorophyceae</taxon>
        <taxon>CS clade</taxon>
        <taxon>Sphaeropleales</taxon>
        <taxon>Selenastraceae</taxon>
        <taxon>Raphidocelis</taxon>
    </lineage>
</organism>
<dbReference type="Pfam" id="PF07714">
    <property type="entry name" value="PK_Tyr_Ser-Thr"/>
    <property type="match status" value="2"/>
</dbReference>
<gene>
    <name evidence="3" type="ORF">Rsub_00347</name>
</gene>
<evidence type="ECO:0000256" key="1">
    <source>
        <dbReference type="SAM" id="MobiDB-lite"/>
    </source>
</evidence>
<dbReference type="InterPro" id="IPR051681">
    <property type="entry name" value="Ser/Thr_Kinases-Pseudokinases"/>
</dbReference>
<reference evidence="3 4" key="1">
    <citation type="journal article" date="2018" name="Sci. Rep.">
        <title>Raphidocelis subcapitata (=Pseudokirchneriella subcapitata) provides an insight into genome evolution and environmental adaptations in the Sphaeropleales.</title>
        <authorList>
            <person name="Suzuki S."/>
            <person name="Yamaguchi H."/>
            <person name="Nakajima N."/>
            <person name="Kawachi M."/>
        </authorList>
    </citation>
    <scope>NUCLEOTIDE SEQUENCE [LARGE SCALE GENOMIC DNA]</scope>
    <source>
        <strain evidence="3 4">NIES-35</strain>
    </source>
</reference>
<dbReference type="InterPro" id="IPR011009">
    <property type="entry name" value="Kinase-like_dom_sf"/>
</dbReference>
<dbReference type="PROSITE" id="PS50011">
    <property type="entry name" value="PROTEIN_KINASE_DOM"/>
    <property type="match status" value="1"/>
</dbReference>
<feature type="region of interest" description="Disordered" evidence="1">
    <location>
        <begin position="327"/>
        <end position="422"/>
    </location>
</feature>
<feature type="compositionally biased region" description="Low complexity" evidence="1">
    <location>
        <begin position="483"/>
        <end position="513"/>
    </location>
</feature>
<keyword evidence="3" id="KW-0418">Kinase</keyword>
<dbReference type="GO" id="GO:0005524">
    <property type="term" value="F:ATP binding"/>
    <property type="evidence" value="ECO:0007669"/>
    <property type="project" value="InterPro"/>
</dbReference>
<proteinExistence type="predicted"/>
<dbReference type="EMBL" id="BDRX01000001">
    <property type="protein sequence ID" value="GBF87636.1"/>
    <property type="molecule type" value="Genomic_DNA"/>
</dbReference>
<dbReference type="Gene3D" id="3.30.200.20">
    <property type="entry name" value="Phosphorylase Kinase, domain 1"/>
    <property type="match status" value="1"/>
</dbReference>
<keyword evidence="3" id="KW-0808">Transferase</keyword>
<feature type="compositionally biased region" description="Low complexity" evidence="1">
    <location>
        <begin position="384"/>
        <end position="422"/>
    </location>
</feature>
<evidence type="ECO:0000313" key="3">
    <source>
        <dbReference type="EMBL" id="GBF87636.1"/>
    </source>
</evidence>
<feature type="compositionally biased region" description="Basic and acidic residues" evidence="1">
    <location>
        <begin position="349"/>
        <end position="368"/>
    </location>
</feature>
<accession>A0A2V0NK37</accession>
<feature type="domain" description="Protein kinase" evidence="2">
    <location>
        <begin position="58"/>
        <end position="695"/>
    </location>
</feature>
<dbReference type="SUPFAM" id="SSF56112">
    <property type="entry name" value="Protein kinase-like (PK-like)"/>
    <property type="match status" value="2"/>
</dbReference>
<protein>
    <submittedName>
        <fullName evidence="3">Dual specificity kinase shkE</fullName>
    </submittedName>
</protein>
<comment type="caution">
    <text evidence="3">The sequence shown here is derived from an EMBL/GenBank/DDBJ whole genome shotgun (WGS) entry which is preliminary data.</text>
</comment>
<evidence type="ECO:0000259" key="2">
    <source>
        <dbReference type="PROSITE" id="PS50011"/>
    </source>
</evidence>
<dbReference type="PANTHER" id="PTHR44329">
    <property type="entry name" value="SERINE/THREONINE-PROTEIN KINASE TNNI3K-RELATED"/>
    <property type="match status" value="1"/>
</dbReference>
<dbReference type="InParanoid" id="A0A2V0NK37"/>
<dbReference type="GO" id="GO:0004674">
    <property type="term" value="F:protein serine/threonine kinase activity"/>
    <property type="evidence" value="ECO:0007669"/>
    <property type="project" value="TreeGrafter"/>
</dbReference>
<dbReference type="PANTHER" id="PTHR44329:SF289">
    <property type="entry name" value="SERINE_THREONINE-PROTEIN KINASE VIK"/>
    <property type="match status" value="1"/>
</dbReference>